<dbReference type="Proteomes" id="UP000179807">
    <property type="component" value="Unassembled WGS sequence"/>
</dbReference>
<dbReference type="EMBL" id="MLAK01000838">
    <property type="protein sequence ID" value="OHT03184.1"/>
    <property type="molecule type" value="Genomic_DNA"/>
</dbReference>
<organism evidence="2 3">
    <name type="scientific">Tritrichomonas foetus</name>
    <dbReference type="NCBI Taxonomy" id="1144522"/>
    <lineage>
        <taxon>Eukaryota</taxon>
        <taxon>Metamonada</taxon>
        <taxon>Parabasalia</taxon>
        <taxon>Tritrichomonadida</taxon>
        <taxon>Tritrichomonadidae</taxon>
        <taxon>Tritrichomonas</taxon>
    </lineage>
</organism>
<dbReference type="RefSeq" id="XP_068356320.1">
    <property type="nucleotide sequence ID" value="XM_068493354.1"/>
</dbReference>
<dbReference type="GeneID" id="94828058"/>
<dbReference type="AlphaFoldDB" id="A0A1J4JXJ3"/>
<feature type="domain" description="DUF3447" evidence="1">
    <location>
        <begin position="279"/>
        <end position="353"/>
    </location>
</feature>
<comment type="caution">
    <text evidence="2">The sequence shown here is derived from an EMBL/GenBank/DDBJ whole genome shotgun (WGS) entry which is preliminary data.</text>
</comment>
<accession>A0A1J4JXJ3</accession>
<sequence length="415" mass="49088">MDEILGFDEFEEQLKILAEFQSHLFYSLDCSDTVLKNERLKNVYQFLDEKDIQSNFAIYEGILNLIAHASLIRSMNQYSPTILRKILKKLIKYHDLKNKINQSTIFSIFMKSKVLLLFLLHKNVIDISLLLNEIRLKNQGKYFFEFFLPETQKGDEFLFKSLLQKYINIDDDIKKYYSDKEELYEWARYAGHSNDALAVHIISDDLKEFISYIANSSTLKEFDYNAKLELSPFEFNIDIINAYKSNTRQNAENSGLSLIEYAMAFGSINIFRFLWLQKAEIQKESLQYAIIGGNYEIIHILEEESKYKFDISDIHKSIEYHRNTITDYLLNSRNNINRSSYFQEYIKAHNYQYVYELLSSTTDLEKRKEYIGLIMNLIMLKQYSCSFLLSQFVLQQNGINVNGQSKIYIIIYGFY</sequence>
<dbReference type="VEuPathDB" id="TrichDB:TRFO_06871"/>
<dbReference type="SUPFAM" id="SSF48403">
    <property type="entry name" value="Ankyrin repeat"/>
    <property type="match status" value="1"/>
</dbReference>
<evidence type="ECO:0000313" key="3">
    <source>
        <dbReference type="Proteomes" id="UP000179807"/>
    </source>
</evidence>
<proteinExistence type="predicted"/>
<dbReference type="OrthoDB" id="10672530at2759"/>
<evidence type="ECO:0000259" key="1">
    <source>
        <dbReference type="Pfam" id="PF11929"/>
    </source>
</evidence>
<dbReference type="InterPro" id="IPR020683">
    <property type="entry name" value="DUF3447"/>
</dbReference>
<gene>
    <name evidence="2" type="ORF">TRFO_06871</name>
</gene>
<dbReference type="Gene3D" id="1.25.40.20">
    <property type="entry name" value="Ankyrin repeat-containing domain"/>
    <property type="match status" value="1"/>
</dbReference>
<protein>
    <recommendedName>
        <fullName evidence="1">DUF3447 domain-containing protein</fullName>
    </recommendedName>
</protein>
<keyword evidence="3" id="KW-1185">Reference proteome</keyword>
<reference evidence="2" key="1">
    <citation type="submission" date="2016-10" db="EMBL/GenBank/DDBJ databases">
        <authorList>
            <person name="Benchimol M."/>
            <person name="Almeida L.G."/>
            <person name="Vasconcelos A.T."/>
            <person name="Perreira-Neves A."/>
            <person name="Rosa I.A."/>
            <person name="Tasca T."/>
            <person name="Bogo M.R."/>
            <person name="de Souza W."/>
        </authorList>
    </citation>
    <scope>NUCLEOTIDE SEQUENCE [LARGE SCALE GENOMIC DNA]</scope>
    <source>
        <strain evidence="2">K</strain>
    </source>
</reference>
<dbReference type="InterPro" id="IPR036770">
    <property type="entry name" value="Ankyrin_rpt-contain_sf"/>
</dbReference>
<name>A0A1J4JXJ3_9EUKA</name>
<evidence type="ECO:0000313" key="2">
    <source>
        <dbReference type="EMBL" id="OHT03184.1"/>
    </source>
</evidence>
<dbReference type="PANTHER" id="PTHR24159:SF5">
    <property type="entry name" value="ANK_REP_REGION DOMAIN-CONTAINING PROTEIN"/>
    <property type="match status" value="1"/>
</dbReference>
<dbReference type="Pfam" id="PF11929">
    <property type="entry name" value="DUF3447"/>
    <property type="match status" value="1"/>
</dbReference>
<dbReference type="PANTHER" id="PTHR24159">
    <property type="match status" value="1"/>
</dbReference>